<dbReference type="AlphaFoldDB" id="A0A1H3TED4"/>
<evidence type="ECO:0000313" key="2">
    <source>
        <dbReference type="Proteomes" id="UP000183417"/>
    </source>
</evidence>
<dbReference type="Proteomes" id="UP000183417">
    <property type="component" value="Unassembled WGS sequence"/>
</dbReference>
<proteinExistence type="predicted"/>
<gene>
    <name evidence="1" type="ORF">SAMN05421547_12778</name>
</gene>
<organism evidence="1 2">
    <name type="scientific">Delftia lacustris</name>
    <dbReference type="NCBI Taxonomy" id="558537"/>
    <lineage>
        <taxon>Bacteria</taxon>
        <taxon>Pseudomonadati</taxon>
        <taxon>Pseudomonadota</taxon>
        <taxon>Betaproteobacteria</taxon>
        <taxon>Burkholderiales</taxon>
        <taxon>Comamonadaceae</taxon>
        <taxon>Delftia</taxon>
    </lineage>
</organism>
<dbReference type="RefSeq" id="WP_074923501.1">
    <property type="nucleotide sequence ID" value="NZ_CP141274.1"/>
</dbReference>
<reference evidence="1 2" key="1">
    <citation type="submission" date="2016-10" db="EMBL/GenBank/DDBJ databases">
        <authorList>
            <person name="de Groot N.N."/>
        </authorList>
    </citation>
    <scope>NUCLEOTIDE SEQUENCE [LARGE SCALE GENOMIC DNA]</scope>
    <source>
        <strain evidence="1 2">LMG 24775</strain>
    </source>
</reference>
<dbReference type="GeneID" id="94691562"/>
<dbReference type="EMBL" id="FNPE01000027">
    <property type="protein sequence ID" value="SDZ48238.1"/>
    <property type="molecule type" value="Genomic_DNA"/>
</dbReference>
<sequence length="235" mass="25909">MNLDSKLQISLSKRSGNIVLRRDLTRLASASHLSEALHDLVSDGRLIRLGAGIYAKARPDASGDPQLLAPSDELVREVLDRLGIRFRSVDLVNEAGQATLLIDAGSQRVSRRLNLGDVAVRYVRNPSAPDEPGETLPADVNALPTKGVRQFVERLARTHHIQHQRTGLDDYAQAVTRAAGDEVELDSTGKLLVALKKKHVINGRQLARLMTNHMREVQDVRSVRGLRKRGLPAQH</sequence>
<accession>A0A1H3TED4</accession>
<protein>
    <submittedName>
        <fullName evidence="1">Uncharacterized protein</fullName>
    </submittedName>
</protein>
<name>A0A1H3TED4_9BURK</name>
<evidence type="ECO:0000313" key="1">
    <source>
        <dbReference type="EMBL" id="SDZ48238.1"/>
    </source>
</evidence>